<dbReference type="EMBL" id="AAHF01000007">
    <property type="protein sequence ID" value="EAL87814.1"/>
    <property type="molecule type" value="Genomic_DNA"/>
</dbReference>
<feature type="repeat" description="ANK" evidence="3">
    <location>
        <begin position="963"/>
        <end position="995"/>
    </location>
</feature>
<organism evidence="6 7">
    <name type="scientific">Aspergillus fumigatus (strain ATCC MYA-4609 / CBS 101355 / FGSC A1100 / Af293)</name>
    <name type="common">Neosartorya fumigata</name>
    <dbReference type="NCBI Taxonomy" id="330879"/>
    <lineage>
        <taxon>Eukaryota</taxon>
        <taxon>Fungi</taxon>
        <taxon>Dikarya</taxon>
        <taxon>Ascomycota</taxon>
        <taxon>Pezizomycotina</taxon>
        <taxon>Eurotiomycetes</taxon>
        <taxon>Eurotiomycetidae</taxon>
        <taxon>Eurotiales</taxon>
        <taxon>Aspergillaceae</taxon>
        <taxon>Aspergillus</taxon>
        <taxon>Aspergillus subgen. Fumigati</taxon>
    </lineage>
</organism>
<accession>Q4WKW8</accession>
<dbReference type="PRINTS" id="PR01415">
    <property type="entry name" value="ANKYRIN"/>
</dbReference>
<keyword evidence="1" id="KW-0677">Repeat</keyword>
<feature type="repeat" description="ANK" evidence="3">
    <location>
        <begin position="1085"/>
        <end position="1117"/>
    </location>
</feature>
<dbReference type="PANTHER" id="PTHR24126">
    <property type="entry name" value="ANKYRIN REPEAT, PH AND SEC7 DOMAIN CONTAINING PROTEIN SECG-RELATED"/>
    <property type="match status" value="1"/>
</dbReference>
<name>Q4WKW8_ASPFU</name>
<evidence type="ECO:0000313" key="6">
    <source>
        <dbReference type="EMBL" id="EAL87814.1"/>
    </source>
</evidence>
<reference evidence="6 7" key="1">
    <citation type="journal article" date="2005" name="Nature">
        <title>Genomic sequence of the pathogenic and allergenic filamentous fungus Aspergillus fumigatus.</title>
        <authorList>
            <person name="Nierman W.C."/>
            <person name="Pain A."/>
            <person name="Anderson M.J."/>
            <person name="Wortman J.R."/>
            <person name="Kim H.S."/>
            <person name="Arroyo J."/>
            <person name="Berriman M."/>
            <person name="Abe K."/>
            <person name="Archer D.B."/>
            <person name="Bermejo C."/>
            <person name="Bennett J."/>
            <person name="Bowyer P."/>
            <person name="Chen D."/>
            <person name="Collins M."/>
            <person name="Coulsen R."/>
            <person name="Davies R."/>
            <person name="Dyer P.S."/>
            <person name="Farman M."/>
            <person name="Fedorova N."/>
            <person name="Fedorova N."/>
            <person name="Feldblyum T.V."/>
            <person name="Fischer R."/>
            <person name="Fosker N."/>
            <person name="Fraser A."/>
            <person name="Garcia J.L."/>
            <person name="Garcia M.J."/>
            <person name="Goble A."/>
            <person name="Goldman G.H."/>
            <person name="Gomi K."/>
            <person name="Griffith-Jones S."/>
            <person name="Gwilliam R."/>
            <person name="Haas B."/>
            <person name="Haas H."/>
            <person name="Harris D."/>
            <person name="Horiuchi H."/>
            <person name="Huang J."/>
            <person name="Humphray S."/>
            <person name="Jimenez J."/>
            <person name="Keller N."/>
            <person name="Khouri H."/>
            <person name="Kitamoto K."/>
            <person name="Kobayashi T."/>
            <person name="Konzack S."/>
            <person name="Kulkarni R."/>
            <person name="Kumagai T."/>
            <person name="Lafon A."/>
            <person name="Latge J.P."/>
            <person name="Li W."/>
            <person name="Lord A."/>
            <person name="Lu C."/>
            <person name="Majoros W.H."/>
            <person name="May G.S."/>
            <person name="Miller B.L."/>
            <person name="Mohamoud Y."/>
            <person name="Molina M."/>
            <person name="Monod M."/>
            <person name="Mouyna I."/>
            <person name="Mulligan S."/>
            <person name="Murphy L."/>
            <person name="O'Neil S."/>
            <person name="Paulsen I."/>
            <person name="Penalva M.A."/>
            <person name="Pertea M."/>
            <person name="Price C."/>
            <person name="Pritchard B.L."/>
            <person name="Quail M.A."/>
            <person name="Rabbinowitsch E."/>
            <person name="Rawlins N."/>
            <person name="Rajandream M.A."/>
            <person name="Reichard U."/>
            <person name="Renauld H."/>
            <person name="Robson G.D."/>
            <person name="Rodriguez de Cordoba S."/>
            <person name="Rodriguez-Pena J.M."/>
            <person name="Ronning C.M."/>
            <person name="Rutter S."/>
            <person name="Salzberg S.L."/>
            <person name="Sanchez M."/>
            <person name="Sanchez-Ferrero J.C."/>
            <person name="Saunders D."/>
            <person name="Seeger K."/>
            <person name="Squares R."/>
            <person name="Squares S."/>
            <person name="Takeuchi M."/>
            <person name="Tekaia F."/>
            <person name="Turner G."/>
            <person name="Vazquez de Aldana C.R."/>
            <person name="Weidman J."/>
            <person name="White O."/>
            <person name="Woodward J."/>
            <person name="Yu J.H."/>
            <person name="Fraser C."/>
            <person name="Galagan J.E."/>
            <person name="Asai K."/>
            <person name="Machida M."/>
            <person name="Hall N."/>
            <person name="Barrell B."/>
            <person name="Denning D.W."/>
        </authorList>
    </citation>
    <scope>NUCLEOTIDE SEQUENCE [LARGE SCALE GENOMIC DNA]</scope>
    <source>
        <strain evidence="6 7">Af293</strain>
    </source>
</reference>
<dbReference type="PANTHER" id="PTHR24126:SF14">
    <property type="entry name" value="ANK_REP_REGION DOMAIN-CONTAINING PROTEIN"/>
    <property type="match status" value="1"/>
</dbReference>
<feature type="repeat" description="ANK" evidence="3">
    <location>
        <begin position="1052"/>
        <end position="1084"/>
    </location>
</feature>
<dbReference type="OMA" id="ATYEHES"/>
<feature type="repeat" description="ANK" evidence="3">
    <location>
        <begin position="1382"/>
        <end position="1414"/>
    </location>
</feature>
<dbReference type="GO" id="GO:0009116">
    <property type="term" value="P:nucleoside metabolic process"/>
    <property type="evidence" value="ECO:0007669"/>
    <property type="project" value="InterPro"/>
</dbReference>
<feature type="repeat" description="ANK" evidence="3">
    <location>
        <begin position="1448"/>
        <end position="1480"/>
    </location>
</feature>
<keyword evidence="7" id="KW-1185">Reference proteome</keyword>
<feature type="repeat" description="ANK" evidence="3">
    <location>
        <begin position="864"/>
        <end position="896"/>
    </location>
</feature>
<sequence>MTNMKRTFPAIRAGLLVGISGGVLSKADVRLGDVVVGTRVMQYDLGKVIGDGELQPTAIPKVPHHSLGTAVSALHSIHELNPSRVPSILRLKLDGHPEYRRPSSPDRLFHATYEHESTTAGCEGCDQSKLVLRSRRTSDNIMIHYGAIASGNQVMRSGTTRDNVARKLDVMCFEMEAAGLMDILPCLSIRGICDYSDSHKSKEWQRYAAATAAAYARELLEELPVAKAHLNLTWMPNPHQFPLHERRQRLLNSLRFEQMDSRKSTIRTALAKTCRWFLSHPDYQAWLDPQNLTRHHGFLWISGKPGAGKSTIMKFAYSSMRSKSRNKHAITASFFFNARGEYLEKSILGLYRSLLLQLLEGYPDLQAVLDDPDINSQGQNGCPSLDVLKDLFRSAVSALGQRSFMCFVDALDECDEQQVVDMVQYFEELAEQSMNKGILLRICFSSRHYPYIVIHRGIRLTLEDQSGHGEDLATYVANRLQIEDPVLLEDLQTQLLRKAAGVFMWVVLVIDILNKEYRHNGLALRRRLAEIPSDLSELFKDILRCDNENIEGLLLCILWILFAKRPLQPKEFYHALWSGLSLEDLADAQIPDVSVPDASDSLDRFKRCVIGSSKGLAEITKSKQPTVQFIHESVRDFLLKERGLHELWPDLGFDWESSSHEKLKQCCDSYMNHTLVRAYISNVLSEAKADLQTGISKRYLFLEYASQHVLYHANAAAEAVPQDEFLSHFPVSNWISVNNIFEKFKVCEYSQDASLFYILADKGFPELIRTRLKEDPHIHVPGERYGYPLFAALANSNKDVVAALLNASLSVRNGVDITEGLNHRKDLKQYAYRTPLSWAAQEGRTSIVELLLQTETPVDDMDAKGRTPLSRASENGHKAVAELLIGNGADVNAGDNDGWTPLSRASLRGHKVVAKLLIGKGADVNVRDNDGWTPLSHASETGHEEVVRLLINKGSDVNVCDNDGWTPLSRASLCGHKVVAKLLIGKGADVNVRDNDGWSPLSRASDEGHEEVAKLLIDKGADVNVCDKEGWTPLSPKLLTDKGADVNASDKEGWTPLLRALQKGREKVAKLLIHKGADVNASNNYGWIPLLHAIEKGHKKVAKLLISKGADVNVRHNDGWTPLSRASDEGHEEVAKLLINKGADVNVRDKEGWTPLSRALIHGHEEVAKLLTDKGADVNVRHNDGWTPLSRASDEGHEEVAKLLIDKGADVNICDNDGWTPLSRALLCGYKKVAKLLISKGADVNVRHNDGWTPLSRASDEGHEEVAKLLINKGADVNAGDNDGWTPLARASLCGHEEVAKLLIDKGADVNICDNNGWTPLSHASEKGHEEVVRLLIDKGADVNICDNDGWTPLSRALLCGYKMVAKLLIGKGADVNVRDNDGWTPLARASLCGHEEVAKLLIDKGADVNICDNNGWTPLSHASEKGHEEVVRLLIDKGVDVNVRDKEGWTPLSRASIRGHEEVAKLLIDKGADVNAGDSDGWTPLSRTLLRGHEEVAKLLIAKGTDVNANNNNGLTGMLSSTAE</sequence>
<dbReference type="SMART" id="SM00248">
    <property type="entry name" value="ANK"/>
    <property type="match status" value="22"/>
</dbReference>
<dbReference type="OrthoDB" id="194358at2759"/>
<dbReference type="InterPro" id="IPR000845">
    <property type="entry name" value="Nucleoside_phosphorylase_d"/>
</dbReference>
<dbReference type="VEuPathDB" id="FungiDB:Afu1g01020"/>
<feature type="repeat" description="ANK" evidence="3">
    <location>
        <begin position="1217"/>
        <end position="1249"/>
    </location>
</feature>
<feature type="repeat" description="ANK" evidence="3">
    <location>
        <begin position="1349"/>
        <end position="1381"/>
    </location>
</feature>
<evidence type="ECO:0000256" key="2">
    <source>
        <dbReference type="ARBA" id="ARBA00023043"/>
    </source>
</evidence>
<evidence type="ECO:0000259" key="5">
    <source>
        <dbReference type="Pfam" id="PF24883"/>
    </source>
</evidence>
<feature type="repeat" description="ANK" evidence="3">
    <location>
        <begin position="930"/>
        <end position="962"/>
    </location>
</feature>
<dbReference type="HOGENOM" id="CLU_000288_34_2_1"/>
<feature type="repeat" description="ANK" evidence="3">
    <location>
        <begin position="1118"/>
        <end position="1150"/>
    </location>
</feature>
<feature type="domain" description="Nephrocystin 3-like N-terminal" evidence="5">
    <location>
        <begin position="273"/>
        <end position="447"/>
    </location>
</feature>
<dbReference type="InterPro" id="IPR002110">
    <property type="entry name" value="Ankyrin_rpt"/>
</dbReference>
<evidence type="ECO:0000313" key="7">
    <source>
        <dbReference type="Proteomes" id="UP000002530"/>
    </source>
</evidence>
<dbReference type="Proteomes" id="UP000002530">
    <property type="component" value="Unassembled WGS sequence"/>
</dbReference>
<feature type="repeat" description="ANK" evidence="3">
    <location>
        <begin position="1151"/>
        <end position="1183"/>
    </location>
</feature>
<dbReference type="Gene3D" id="3.40.50.300">
    <property type="entry name" value="P-loop containing nucleotide triphosphate hydrolases"/>
    <property type="match status" value="1"/>
</dbReference>
<dbReference type="RefSeq" id="XP_749852.1">
    <property type="nucleotide sequence ID" value="XM_744759.1"/>
</dbReference>
<dbReference type="Pfam" id="PF00023">
    <property type="entry name" value="Ank"/>
    <property type="match status" value="1"/>
</dbReference>
<feature type="domain" description="Nucleoside phosphorylase" evidence="4">
    <location>
        <begin position="15"/>
        <end position="218"/>
    </location>
</feature>
<proteinExistence type="predicted"/>
<protein>
    <submittedName>
        <fullName evidence="6">Pfs, NACHT and Ankyrin domain protein</fullName>
    </submittedName>
</protein>
<feature type="repeat" description="ANK" evidence="3">
    <location>
        <begin position="1184"/>
        <end position="1216"/>
    </location>
</feature>
<dbReference type="SUPFAM" id="SSF53167">
    <property type="entry name" value="Purine and uridine phosphorylases"/>
    <property type="match status" value="1"/>
</dbReference>
<comment type="caution">
    <text evidence="6">The sequence shown here is derived from an EMBL/GenBank/DDBJ whole genome shotgun (WGS) entry which is preliminary data.</text>
</comment>
<evidence type="ECO:0000259" key="4">
    <source>
        <dbReference type="Pfam" id="PF01048"/>
    </source>
</evidence>
<feature type="repeat" description="ANK" evidence="3">
    <location>
        <begin position="996"/>
        <end position="1028"/>
    </location>
</feature>
<dbReference type="PROSITE" id="PS50297">
    <property type="entry name" value="ANK_REP_REGION"/>
    <property type="match status" value="19"/>
</dbReference>
<dbReference type="KEGG" id="afm:AFUA_1G01020"/>
<dbReference type="GO" id="GO:0003824">
    <property type="term" value="F:catalytic activity"/>
    <property type="evidence" value="ECO:0007669"/>
    <property type="project" value="InterPro"/>
</dbReference>
<gene>
    <name evidence="6" type="ORF">AFUA_1G01020</name>
</gene>
<feature type="repeat" description="ANK" evidence="3">
    <location>
        <begin position="831"/>
        <end position="863"/>
    </location>
</feature>
<feature type="repeat" description="ANK" evidence="3">
    <location>
        <begin position="1316"/>
        <end position="1348"/>
    </location>
</feature>
<dbReference type="InterPro" id="IPR027417">
    <property type="entry name" value="P-loop_NTPase"/>
</dbReference>
<dbReference type="Pfam" id="PF01048">
    <property type="entry name" value="PNP_UDP_1"/>
    <property type="match status" value="1"/>
</dbReference>
<dbReference type="Pfam" id="PF24883">
    <property type="entry name" value="NPHP3_N"/>
    <property type="match status" value="1"/>
</dbReference>
<feature type="repeat" description="ANK" evidence="3">
    <location>
        <begin position="1415"/>
        <end position="1447"/>
    </location>
</feature>
<evidence type="ECO:0000256" key="3">
    <source>
        <dbReference type="PROSITE-ProRule" id="PRU00023"/>
    </source>
</evidence>
<dbReference type="Gene3D" id="1.25.40.20">
    <property type="entry name" value="Ankyrin repeat-containing domain"/>
    <property type="match status" value="8"/>
</dbReference>
<dbReference type="GeneID" id="3507449"/>
<dbReference type="SUPFAM" id="SSF52540">
    <property type="entry name" value="P-loop containing nucleoside triphosphate hydrolases"/>
    <property type="match status" value="1"/>
</dbReference>
<dbReference type="PROSITE" id="PS50088">
    <property type="entry name" value="ANK_REPEAT"/>
    <property type="match status" value="20"/>
</dbReference>
<feature type="repeat" description="ANK" evidence="3">
    <location>
        <begin position="897"/>
        <end position="929"/>
    </location>
</feature>
<dbReference type="Pfam" id="PF13637">
    <property type="entry name" value="Ank_4"/>
    <property type="match status" value="3"/>
</dbReference>
<feature type="repeat" description="ANK" evidence="3">
    <location>
        <begin position="1283"/>
        <end position="1315"/>
    </location>
</feature>
<dbReference type="Pfam" id="PF12796">
    <property type="entry name" value="Ank_2"/>
    <property type="match status" value="5"/>
</dbReference>
<keyword evidence="2 3" id="KW-0040">ANK repeat</keyword>
<dbReference type="InParanoid" id="Q4WKW8"/>
<dbReference type="Gene3D" id="3.40.50.1580">
    <property type="entry name" value="Nucleoside phosphorylase domain"/>
    <property type="match status" value="1"/>
</dbReference>
<feature type="repeat" description="ANK" evidence="3">
    <location>
        <begin position="1481"/>
        <end position="1513"/>
    </location>
</feature>
<dbReference type="InterPro" id="IPR035994">
    <property type="entry name" value="Nucleoside_phosphorylase_sf"/>
</dbReference>
<dbReference type="InterPro" id="IPR036770">
    <property type="entry name" value="Ankyrin_rpt-contain_sf"/>
</dbReference>
<feature type="repeat" description="ANK" evidence="3">
    <location>
        <begin position="1250"/>
        <end position="1282"/>
    </location>
</feature>
<dbReference type="SUPFAM" id="SSF48403">
    <property type="entry name" value="Ankyrin repeat"/>
    <property type="match status" value="2"/>
</dbReference>
<dbReference type="InterPro" id="IPR056884">
    <property type="entry name" value="NPHP3-like_N"/>
</dbReference>
<evidence type="ECO:0000256" key="1">
    <source>
        <dbReference type="ARBA" id="ARBA00022737"/>
    </source>
</evidence>